<feature type="domain" description="Helix-hairpin-helix DNA-binding motif class 1" evidence="7">
    <location>
        <begin position="107"/>
        <end position="126"/>
    </location>
</feature>
<evidence type="ECO:0000259" key="7">
    <source>
        <dbReference type="SMART" id="SM00278"/>
    </source>
</evidence>
<dbReference type="InterPro" id="IPR013849">
    <property type="entry name" value="DNA_helicase_Holl-junc_RuvA_I"/>
</dbReference>
<organism evidence="8 9">
    <name type="scientific">Polluticaenibacter yanchengensis</name>
    <dbReference type="NCBI Taxonomy" id="3014562"/>
    <lineage>
        <taxon>Bacteria</taxon>
        <taxon>Pseudomonadati</taxon>
        <taxon>Bacteroidota</taxon>
        <taxon>Chitinophagia</taxon>
        <taxon>Chitinophagales</taxon>
        <taxon>Chitinophagaceae</taxon>
        <taxon>Polluticaenibacter</taxon>
    </lineage>
</organism>
<dbReference type="Pfam" id="PF14520">
    <property type="entry name" value="HHH_5"/>
    <property type="match status" value="1"/>
</dbReference>
<dbReference type="GO" id="GO:0016787">
    <property type="term" value="F:hydrolase activity"/>
    <property type="evidence" value="ECO:0007669"/>
    <property type="project" value="UniProtKB-KW"/>
</dbReference>
<keyword evidence="9" id="KW-1185">Reference proteome</keyword>
<keyword evidence="2 6" id="KW-0227">DNA damage</keyword>
<reference evidence="8 9" key="1">
    <citation type="submission" date="2022-12" db="EMBL/GenBank/DDBJ databases">
        <title>Chitinophagaceae gen. sp. nov., a new member of the family Chitinophagaceae, isolated from soil in a chemical factory.</title>
        <authorList>
            <person name="Ke Z."/>
        </authorList>
    </citation>
    <scope>NUCLEOTIDE SEQUENCE [LARGE SCALE GENOMIC DNA]</scope>
    <source>
        <strain evidence="8 9">LY-5</strain>
    </source>
</reference>
<gene>
    <name evidence="6 8" type="primary">ruvA</name>
    <name evidence="8" type="ORF">O3P16_13540</name>
</gene>
<comment type="caution">
    <text evidence="6">Lacks conserved residue(s) required for the propagation of feature annotation.</text>
</comment>
<evidence type="ECO:0000256" key="2">
    <source>
        <dbReference type="ARBA" id="ARBA00022763"/>
    </source>
</evidence>
<keyword evidence="4 6" id="KW-0233">DNA recombination</keyword>
<evidence type="ECO:0000256" key="3">
    <source>
        <dbReference type="ARBA" id="ARBA00023125"/>
    </source>
</evidence>
<evidence type="ECO:0000256" key="1">
    <source>
        <dbReference type="ARBA" id="ARBA00022490"/>
    </source>
</evidence>
<proteinExistence type="inferred from homology"/>
<dbReference type="SUPFAM" id="SSF50249">
    <property type="entry name" value="Nucleic acid-binding proteins"/>
    <property type="match status" value="1"/>
</dbReference>
<evidence type="ECO:0000256" key="4">
    <source>
        <dbReference type="ARBA" id="ARBA00023172"/>
    </source>
</evidence>
<dbReference type="Gene3D" id="2.40.50.140">
    <property type="entry name" value="Nucleic acid-binding proteins"/>
    <property type="match status" value="1"/>
</dbReference>
<dbReference type="NCBIfam" id="TIGR00084">
    <property type="entry name" value="ruvA"/>
    <property type="match status" value="1"/>
</dbReference>
<dbReference type="InterPro" id="IPR000085">
    <property type="entry name" value="RuvA"/>
</dbReference>
<evidence type="ECO:0000313" key="9">
    <source>
        <dbReference type="Proteomes" id="UP001210231"/>
    </source>
</evidence>
<dbReference type="InterPro" id="IPR036267">
    <property type="entry name" value="RuvA_C_sf"/>
</dbReference>
<dbReference type="EMBL" id="JAQGEF010000018">
    <property type="protein sequence ID" value="MDA3615837.1"/>
    <property type="molecule type" value="Genomic_DNA"/>
</dbReference>
<sequence>MIVQLTGKFINLTPTKVVIDVNGVGYEVQISLNTYSAINGLESGMLYIHLRITEDAHMLFGFSTELEKEVFLKLISVSGVGSMTARMVLSSMKANEVQETIVSGNAKQLESVKGIGKKTAERVILELKDKMNIAVSTTGASGNAQQNVKASHNEAVEAMIALGITKSVAENAVKKACGDSVTPLKTEDIIKMAFRYI</sequence>
<keyword evidence="8" id="KW-0378">Hydrolase</keyword>
<dbReference type="Pfam" id="PF01330">
    <property type="entry name" value="RuvA_N"/>
    <property type="match status" value="1"/>
</dbReference>
<dbReference type="Gene3D" id="1.10.8.10">
    <property type="entry name" value="DNA helicase RuvA subunit, C-terminal domain"/>
    <property type="match status" value="1"/>
</dbReference>
<feature type="region of interest" description="Domain III" evidence="6">
    <location>
        <begin position="151"/>
        <end position="197"/>
    </location>
</feature>
<dbReference type="Proteomes" id="UP001210231">
    <property type="component" value="Unassembled WGS sequence"/>
</dbReference>
<dbReference type="SMART" id="SM00278">
    <property type="entry name" value="HhH1"/>
    <property type="match status" value="2"/>
</dbReference>
<keyword evidence="3 6" id="KW-0238">DNA-binding</keyword>
<dbReference type="RefSeq" id="WP_407032165.1">
    <property type="nucleotide sequence ID" value="NZ_JAQGEF010000018.1"/>
</dbReference>
<dbReference type="InterPro" id="IPR010994">
    <property type="entry name" value="RuvA_2-like"/>
</dbReference>
<evidence type="ECO:0000256" key="6">
    <source>
        <dbReference type="HAMAP-Rule" id="MF_00031"/>
    </source>
</evidence>
<keyword evidence="1 6" id="KW-0963">Cytoplasm</keyword>
<comment type="domain">
    <text evidence="6">Has three domains with a flexible linker between the domains II and III and assumes an 'L' shape. Domain III is highly mobile and contacts RuvB.</text>
</comment>
<evidence type="ECO:0000313" key="8">
    <source>
        <dbReference type="EMBL" id="MDA3615837.1"/>
    </source>
</evidence>
<name>A0ABT4UNA1_9BACT</name>
<comment type="subunit">
    <text evidence="6">Homotetramer. Forms an RuvA(8)-RuvB(12)-Holliday junction (HJ) complex. HJ DNA is sandwiched between 2 RuvA tetramers; dsDNA enters through RuvA and exits via RuvB. An RuvB hexamer assembles on each DNA strand where it exits the tetramer. Each RuvB hexamer is contacted by two RuvA subunits (via domain III) on 2 adjacent RuvB subunits; this complex drives branch migration. In the full resolvosome a probable DNA-RuvA(4)-RuvB(12)-RuvC(2) complex forms which resolves the HJ.</text>
</comment>
<dbReference type="GO" id="GO:0003678">
    <property type="term" value="F:DNA helicase activity"/>
    <property type="evidence" value="ECO:0007669"/>
    <property type="project" value="UniProtKB-EC"/>
</dbReference>
<evidence type="ECO:0000256" key="5">
    <source>
        <dbReference type="ARBA" id="ARBA00023204"/>
    </source>
</evidence>
<feature type="domain" description="Helix-hairpin-helix DNA-binding motif class 1" evidence="7">
    <location>
        <begin position="72"/>
        <end position="91"/>
    </location>
</feature>
<comment type="caution">
    <text evidence="8">The sequence shown here is derived from an EMBL/GenBank/DDBJ whole genome shotgun (WGS) entry which is preliminary data.</text>
</comment>
<dbReference type="InterPro" id="IPR012340">
    <property type="entry name" value="NA-bd_OB-fold"/>
</dbReference>
<accession>A0ABT4UNA1</accession>
<dbReference type="Gene3D" id="1.10.150.20">
    <property type="entry name" value="5' to 3' exonuclease, C-terminal subdomain"/>
    <property type="match status" value="1"/>
</dbReference>
<comment type="subcellular location">
    <subcellularLocation>
        <location evidence="6">Cytoplasm</location>
    </subcellularLocation>
</comment>
<dbReference type="InterPro" id="IPR011114">
    <property type="entry name" value="RuvA_C"/>
</dbReference>
<comment type="similarity">
    <text evidence="6">Belongs to the RuvA family.</text>
</comment>
<protein>
    <recommendedName>
        <fullName evidence="6">Holliday junction branch migration complex subunit RuvA</fullName>
    </recommendedName>
</protein>
<keyword evidence="5 6" id="KW-0234">DNA repair</keyword>
<dbReference type="SUPFAM" id="SSF46929">
    <property type="entry name" value="DNA helicase RuvA subunit, C-terminal domain"/>
    <property type="match status" value="1"/>
</dbReference>
<dbReference type="HAMAP" id="MF_00031">
    <property type="entry name" value="DNA_HJ_migration_RuvA"/>
    <property type="match status" value="1"/>
</dbReference>
<dbReference type="InterPro" id="IPR003583">
    <property type="entry name" value="Hlx-hairpin-Hlx_DNA-bd_motif"/>
</dbReference>
<dbReference type="CDD" id="cd14332">
    <property type="entry name" value="UBA_RuvA_C"/>
    <property type="match status" value="1"/>
</dbReference>
<comment type="function">
    <text evidence="6">The RuvA-RuvB-RuvC complex processes Holliday junction (HJ) DNA during genetic recombination and DNA repair, while the RuvA-RuvB complex plays an important role in the rescue of blocked DNA replication forks via replication fork reversal (RFR). RuvA specifically binds to HJ cruciform DNA, conferring on it an open structure. The RuvB hexamer acts as an ATP-dependent pump, pulling dsDNA into and through the RuvAB complex. HJ branch migration allows RuvC to scan DNA until it finds its consensus sequence, where it cleaves and resolves the cruciform DNA.</text>
</comment>
<dbReference type="SUPFAM" id="SSF47781">
    <property type="entry name" value="RuvA domain 2-like"/>
    <property type="match status" value="1"/>
</dbReference>